<feature type="domain" description="Protein kinase" evidence="6">
    <location>
        <begin position="1"/>
        <end position="101"/>
    </location>
</feature>
<sequence length="101" mass="11479">MKVKQSFVKTCFFPLRHLHGETTIRCRETDFGFGTPEYIAPEVLLSKGHGKGVDWWTLGILIYEVLVGEPPFLDDNPLGIYQQILTGKISFSRSYDKNAKS</sequence>
<evidence type="ECO:0000256" key="4">
    <source>
        <dbReference type="ARBA" id="ARBA00022777"/>
    </source>
</evidence>
<dbReference type="InterPro" id="IPR000719">
    <property type="entry name" value="Prot_kinase_dom"/>
</dbReference>
<keyword evidence="4" id="KW-0418">Kinase</keyword>
<evidence type="ECO:0000256" key="3">
    <source>
        <dbReference type="ARBA" id="ARBA00022741"/>
    </source>
</evidence>
<dbReference type="SUPFAM" id="SSF56112">
    <property type="entry name" value="Protein kinase-like (PK-like)"/>
    <property type="match status" value="1"/>
</dbReference>
<dbReference type="PROSITE" id="PS50011">
    <property type="entry name" value="PROTEIN_KINASE_DOM"/>
    <property type="match status" value="1"/>
</dbReference>
<protein>
    <recommendedName>
        <fullName evidence="6">Protein kinase domain-containing protein</fullName>
    </recommendedName>
</protein>
<keyword evidence="3" id="KW-0547">Nucleotide-binding</keyword>
<dbReference type="PANTHER" id="PTHR24353">
    <property type="entry name" value="CYCLIC NUCLEOTIDE-DEPENDENT PROTEIN KINASE"/>
    <property type="match status" value="1"/>
</dbReference>
<evidence type="ECO:0000313" key="8">
    <source>
        <dbReference type="Proteomes" id="UP001516023"/>
    </source>
</evidence>
<dbReference type="GO" id="GO:0005524">
    <property type="term" value="F:ATP binding"/>
    <property type="evidence" value="ECO:0007669"/>
    <property type="project" value="UniProtKB-KW"/>
</dbReference>
<keyword evidence="2" id="KW-0808">Transferase</keyword>
<evidence type="ECO:0000256" key="2">
    <source>
        <dbReference type="ARBA" id="ARBA00022679"/>
    </source>
</evidence>
<dbReference type="AlphaFoldDB" id="A0ABD3PZ71"/>
<comment type="caution">
    <text evidence="7">The sequence shown here is derived from an EMBL/GenBank/DDBJ whole genome shotgun (WGS) entry which is preliminary data.</text>
</comment>
<keyword evidence="8" id="KW-1185">Reference proteome</keyword>
<reference evidence="7 8" key="1">
    <citation type="journal article" date="2020" name="G3 (Bethesda)">
        <title>Improved Reference Genome for Cyclotella cryptica CCMP332, a Model for Cell Wall Morphogenesis, Salinity Adaptation, and Lipid Production in Diatoms (Bacillariophyta).</title>
        <authorList>
            <person name="Roberts W.R."/>
            <person name="Downey K.M."/>
            <person name="Ruck E.C."/>
            <person name="Traller J.C."/>
            <person name="Alverson A.J."/>
        </authorList>
    </citation>
    <scope>NUCLEOTIDE SEQUENCE [LARGE SCALE GENOMIC DNA]</scope>
    <source>
        <strain evidence="7 8">CCMP332</strain>
    </source>
</reference>
<proteinExistence type="predicted"/>
<dbReference type="Proteomes" id="UP001516023">
    <property type="component" value="Unassembled WGS sequence"/>
</dbReference>
<dbReference type="Pfam" id="PF00069">
    <property type="entry name" value="Pkinase"/>
    <property type="match status" value="1"/>
</dbReference>
<keyword evidence="1" id="KW-0723">Serine/threonine-protein kinase</keyword>
<name>A0ABD3PZ71_9STRA</name>
<dbReference type="EMBL" id="JABMIG020000095">
    <property type="protein sequence ID" value="KAL3793039.1"/>
    <property type="molecule type" value="Genomic_DNA"/>
</dbReference>
<keyword evidence="5" id="KW-0067">ATP-binding</keyword>
<dbReference type="InterPro" id="IPR011009">
    <property type="entry name" value="Kinase-like_dom_sf"/>
</dbReference>
<dbReference type="GO" id="GO:0004674">
    <property type="term" value="F:protein serine/threonine kinase activity"/>
    <property type="evidence" value="ECO:0007669"/>
    <property type="project" value="UniProtKB-KW"/>
</dbReference>
<dbReference type="Gene3D" id="1.10.510.10">
    <property type="entry name" value="Transferase(Phosphotransferase) domain 1"/>
    <property type="match status" value="1"/>
</dbReference>
<evidence type="ECO:0000259" key="6">
    <source>
        <dbReference type="PROSITE" id="PS50011"/>
    </source>
</evidence>
<accession>A0ABD3PZ71</accession>
<evidence type="ECO:0000313" key="7">
    <source>
        <dbReference type="EMBL" id="KAL3793039.1"/>
    </source>
</evidence>
<evidence type="ECO:0000256" key="5">
    <source>
        <dbReference type="ARBA" id="ARBA00022840"/>
    </source>
</evidence>
<evidence type="ECO:0000256" key="1">
    <source>
        <dbReference type="ARBA" id="ARBA00022527"/>
    </source>
</evidence>
<dbReference type="PANTHER" id="PTHR24353:SF37">
    <property type="entry name" value="CAMP-DEPENDENT PROTEIN KINASE CATALYTIC SUBUNIT PRKX"/>
    <property type="match status" value="1"/>
</dbReference>
<gene>
    <name evidence="7" type="ORF">HJC23_003047</name>
</gene>
<organism evidence="7 8">
    <name type="scientific">Cyclotella cryptica</name>
    <dbReference type="NCBI Taxonomy" id="29204"/>
    <lineage>
        <taxon>Eukaryota</taxon>
        <taxon>Sar</taxon>
        <taxon>Stramenopiles</taxon>
        <taxon>Ochrophyta</taxon>
        <taxon>Bacillariophyta</taxon>
        <taxon>Coscinodiscophyceae</taxon>
        <taxon>Thalassiosirophycidae</taxon>
        <taxon>Stephanodiscales</taxon>
        <taxon>Stephanodiscaceae</taxon>
        <taxon>Cyclotella</taxon>
    </lineage>
</organism>